<dbReference type="EC" id="7.6.2.9" evidence="7"/>
<dbReference type="GO" id="GO:0031460">
    <property type="term" value="P:glycine betaine transport"/>
    <property type="evidence" value="ECO:0007669"/>
    <property type="project" value="InterPro"/>
</dbReference>
<evidence type="ECO:0000256" key="4">
    <source>
        <dbReference type="ARBA" id="ARBA00022840"/>
    </source>
</evidence>
<dbReference type="InterPro" id="IPR005892">
    <property type="entry name" value="Gly-betaine_transp_ATP-bd"/>
</dbReference>
<dbReference type="eggNOG" id="COG4175">
    <property type="taxonomic scope" value="Bacteria"/>
</dbReference>
<dbReference type="InterPro" id="IPR003593">
    <property type="entry name" value="AAA+_ATPase"/>
</dbReference>
<dbReference type="GO" id="GO:0015418">
    <property type="term" value="F:ABC-type quaternary ammonium compound transporting activity"/>
    <property type="evidence" value="ECO:0007669"/>
    <property type="project" value="UniProtKB-EC"/>
</dbReference>
<dbReference type="GO" id="GO:0016887">
    <property type="term" value="F:ATP hydrolysis activity"/>
    <property type="evidence" value="ECO:0007669"/>
    <property type="project" value="UniProtKB-UniRule"/>
</dbReference>
<evidence type="ECO:0000259" key="8">
    <source>
        <dbReference type="PROSITE" id="PS50893"/>
    </source>
</evidence>
<dbReference type="InterPro" id="IPR017871">
    <property type="entry name" value="ABC_transporter-like_CS"/>
</dbReference>
<comment type="similarity">
    <text evidence="1 7">Belongs to the ABC transporter superfamily.</text>
</comment>
<dbReference type="InterPro" id="IPR046342">
    <property type="entry name" value="CBS_dom_sf"/>
</dbReference>
<evidence type="ECO:0000256" key="1">
    <source>
        <dbReference type="ARBA" id="ARBA00005417"/>
    </source>
</evidence>
<dbReference type="GO" id="GO:0005886">
    <property type="term" value="C:plasma membrane"/>
    <property type="evidence" value="ECO:0007669"/>
    <property type="project" value="UniProtKB-SubCell"/>
</dbReference>
<evidence type="ECO:0000256" key="2">
    <source>
        <dbReference type="ARBA" id="ARBA00022448"/>
    </source>
</evidence>
<comment type="catalytic activity">
    <reaction evidence="5">
        <text>a quaternary ammonium(out) + ATP + H2O = a quaternary ammonium(in) + ADP + phosphate + H(+)</text>
        <dbReference type="Rhea" id="RHEA:11036"/>
        <dbReference type="ChEBI" id="CHEBI:15377"/>
        <dbReference type="ChEBI" id="CHEBI:15378"/>
        <dbReference type="ChEBI" id="CHEBI:30616"/>
        <dbReference type="ChEBI" id="CHEBI:35267"/>
        <dbReference type="ChEBI" id="CHEBI:43474"/>
        <dbReference type="ChEBI" id="CHEBI:456216"/>
        <dbReference type="EC" id="7.6.2.9"/>
    </reaction>
    <physiologicalReaction direction="left-to-right" evidence="5">
        <dbReference type="Rhea" id="RHEA:11037"/>
    </physiologicalReaction>
</comment>
<organism evidence="9 10">
    <name type="scientific">Thioclava pacifica DSM 10166</name>
    <dbReference type="NCBI Taxonomy" id="1353537"/>
    <lineage>
        <taxon>Bacteria</taxon>
        <taxon>Pseudomonadati</taxon>
        <taxon>Pseudomonadota</taxon>
        <taxon>Alphaproteobacteria</taxon>
        <taxon>Rhodobacterales</taxon>
        <taxon>Paracoccaceae</taxon>
        <taxon>Thioclava</taxon>
    </lineage>
</organism>
<keyword evidence="10" id="KW-1185">Reference proteome</keyword>
<dbReference type="PROSITE" id="PS00211">
    <property type="entry name" value="ABC_TRANSPORTER_1"/>
    <property type="match status" value="1"/>
</dbReference>
<proteinExistence type="inferred from homology"/>
<dbReference type="Pfam" id="PF00005">
    <property type="entry name" value="ABC_tran"/>
    <property type="match status" value="1"/>
</dbReference>
<keyword evidence="3 7" id="KW-0547">Nucleotide-binding</keyword>
<feature type="domain" description="ABC transporter" evidence="8">
    <location>
        <begin position="16"/>
        <end position="276"/>
    </location>
</feature>
<comment type="subunit">
    <text evidence="6">The complex is probably composed of two ATP-binding proteins (TmoW), two transmembrane proteins (TmoV) and a solute-binding protein (TmoX).</text>
</comment>
<sequence length="366" mass="40317">MTDATTNAGTEQRSGIEIRNLYKIFGANPSAYVEKVQAGMGKEELNDKHNHVLGLQDINLDLPPGKISVIMGLSGSGKSTLIRHINGLIMPTSGEILYNGRDVVKMNTEELREFRRHETAMVFQKFALLPHRTVLENTCYGLDIQGVPRSKSEPIAKKWIDRVGLAGYEDYYPNQLSGGMQQRVGLARALANDADILLMDEAFSALDPLIRMDMQKVLLDLQAELQKTIVFITHDLDEALRLGDKIAILRDGALNQVGSGQEIVLRPANEYIAEFVREVNRGRVIRAETIAMPLPEGELPKMKVKASSVLEKIARRMADAEVRMATVVDKANKPIGVVDMPTILTAMVTPASVEEGDDAVEEESAA</sequence>
<dbReference type="NCBIfam" id="TIGR01186">
    <property type="entry name" value="proV"/>
    <property type="match status" value="1"/>
</dbReference>
<dbReference type="FunFam" id="3.40.50.300:FF:000201">
    <property type="entry name" value="Glycine betaine/L-proline ABC transporter ATP-binding protein"/>
    <property type="match status" value="1"/>
</dbReference>
<dbReference type="SMART" id="SM00382">
    <property type="entry name" value="AAA"/>
    <property type="match status" value="1"/>
</dbReference>
<dbReference type="InterPro" id="IPR003439">
    <property type="entry name" value="ABC_transporter-like_ATP-bd"/>
</dbReference>
<keyword evidence="4 7" id="KW-0067">ATP-binding</keyword>
<comment type="caution">
    <text evidence="9">The sequence shown here is derived from an EMBL/GenBank/DDBJ whole genome shotgun (WGS) entry which is preliminary data.</text>
</comment>
<name>A0A074JAY8_9RHOB</name>
<protein>
    <recommendedName>
        <fullName evidence="7">Quaternary amine transport ATP-binding protein</fullName>
        <ecNumber evidence="7">7.6.2.9</ecNumber>
    </recommendedName>
</protein>
<dbReference type="STRING" id="1353537.TP2_07265"/>
<dbReference type="PANTHER" id="PTHR43869:SF1">
    <property type="entry name" value="GLYCINE BETAINE_PROLINE BETAINE TRANSPORT SYSTEM ATP-BINDING PROTEIN PROV"/>
    <property type="match status" value="1"/>
</dbReference>
<keyword evidence="7" id="KW-1003">Cell membrane</keyword>
<dbReference type="EMBL" id="AUND01000023">
    <property type="protein sequence ID" value="KEO52733.1"/>
    <property type="molecule type" value="Genomic_DNA"/>
</dbReference>
<evidence type="ECO:0000256" key="7">
    <source>
        <dbReference type="RuleBase" id="RU369116"/>
    </source>
</evidence>
<dbReference type="InterPro" id="IPR051921">
    <property type="entry name" value="ABC_osmolyte_uptake_ATP-bind"/>
</dbReference>
<dbReference type="GO" id="GO:0006970">
    <property type="term" value="P:response to osmotic stress"/>
    <property type="evidence" value="ECO:0007669"/>
    <property type="project" value="UniProtKB-ARBA"/>
</dbReference>
<evidence type="ECO:0000256" key="3">
    <source>
        <dbReference type="ARBA" id="ARBA00022741"/>
    </source>
</evidence>
<dbReference type="GO" id="GO:0005524">
    <property type="term" value="F:ATP binding"/>
    <property type="evidence" value="ECO:0007669"/>
    <property type="project" value="UniProtKB-UniRule"/>
</dbReference>
<evidence type="ECO:0000256" key="5">
    <source>
        <dbReference type="ARBA" id="ARBA00051811"/>
    </source>
</evidence>
<comment type="subcellular location">
    <subcellularLocation>
        <location evidence="7">Cell inner membrane</location>
        <topology evidence="7">Peripheral membrane protein</topology>
    </subcellularLocation>
</comment>
<dbReference type="OrthoDB" id="9802264at2"/>
<gene>
    <name evidence="9" type="ORF">TP2_07265</name>
</gene>
<evidence type="ECO:0000313" key="9">
    <source>
        <dbReference type="EMBL" id="KEO52733.1"/>
    </source>
</evidence>
<keyword evidence="2 7" id="KW-0813">Transport</keyword>
<dbReference type="PANTHER" id="PTHR43869">
    <property type="entry name" value="GLYCINE BETAINE/PROLINE BETAINE TRANSPORT SYSTEM ATP-BINDING PROTEIN PROV"/>
    <property type="match status" value="1"/>
</dbReference>
<keyword evidence="7" id="KW-0997">Cell inner membrane</keyword>
<evidence type="ECO:0000313" key="10">
    <source>
        <dbReference type="Proteomes" id="UP000027432"/>
    </source>
</evidence>
<dbReference type="Proteomes" id="UP000027432">
    <property type="component" value="Unassembled WGS sequence"/>
</dbReference>
<dbReference type="SUPFAM" id="SSF52540">
    <property type="entry name" value="P-loop containing nucleoside triphosphate hydrolases"/>
    <property type="match status" value="1"/>
</dbReference>
<dbReference type="PROSITE" id="PS50893">
    <property type="entry name" value="ABC_TRANSPORTER_2"/>
    <property type="match status" value="1"/>
</dbReference>
<keyword evidence="7" id="KW-0472">Membrane</keyword>
<dbReference type="Gene3D" id="3.40.50.300">
    <property type="entry name" value="P-loop containing nucleotide triphosphate hydrolases"/>
    <property type="match status" value="1"/>
</dbReference>
<reference evidence="9 10" key="1">
    <citation type="submission" date="2013-07" db="EMBL/GenBank/DDBJ databases">
        <title>Thioclava pacifica DSM 10166 Genome Sequencing.</title>
        <authorList>
            <person name="Lai Q."/>
            <person name="Shao Z."/>
        </authorList>
    </citation>
    <scope>NUCLEOTIDE SEQUENCE [LARGE SCALE GENOMIC DNA]</scope>
    <source>
        <strain evidence="9 10">DSM 10166</strain>
    </source>
</reference>
<dbReference type="InterPro" id="IPR027417">
    <property type="entry name" value="P-loop_NTPase"/>
</dbReference>
<evidence type="ECO:0000256" key="6">
    <source>
        <dbReference type="ARBA" id="ARBA00061968"/>
    </source>
</evidence>
<comment type="subunit">
    <text evidence="7">The complex is probably composed of two ATP-binding proteins, two transmembrane proteins and a solute-binding protein.</text>
</comment>
<dbReference type="GO" id="GO:0006865">
    <property type="term" value="P:amino acid transport"/>
    <property type="evidence" value="ECO:0007669"/>
    <property type="project" value="UniProtKB-UniRule"/>
</dbReference>
<accession>A0A074JAY8</accession>
<dbReference type="AlphaFoldDB" id="A0A074JAY8"/>
<dbReference type="SUPFAM" id="SSF54631">
    <property type="entry name" value="CBS-domain pair"/>
    <property type="match status" value="1"/>
</dbReference>
<dbReference type="RefSeq" id="WP_038076857.1">
    <property type="nucleotide sequence ID" value="NZ_AUND01000023.1"/>
</dbReference>